<dbReference type="Proteomes" id="UP000028703">
    <property type="component" value="Unassembled WGS sequence"/>
</dbReference>
<dbReference type="RefSeq" id="WP_034702729.1">
    <property type="nucleotide sequence ID" value="NZ_JPRO01000003.1"/>
</dbReference>
<dbReference type="OrthoDB" id="1247579at2"/>
<proteinExistence type="predicted"/>
<reference evidence="1 2" key="1">
    <citation type="submission" date="2014-07" db="EMBL/GenBank/DDBJ databases">
        <title>Genome of Chryseobacterium luteum DSM 18605.</title>
        <authorList>
            <person name="Stropko S.J."/>
            <person name="Pipes S.E."/>
            <person name="Newman J.D."/>
        </authorList>
    </citation>
    <scope>NUCLEOTIDE SEQUENCE [LARGE SCALE GENOMIC DNA]</scope>
    <source>
        <strain evidence="1 2">DSM 18605</strain>
    </source>
</reference>
<gene>
    <name evidence="1" type="ORF">IX38_05860</name>
</gene>
<protein>
    <submittedName>
        <fullName evidence="1">Uncharacterized protein</fullName>
    </submittedName>
</protein>
<dbReference type="EMBL" id="JPRO01000003">
    <property type="protein sequence ID" value="KFF08294.1"/>
    <property type="molecule type" value="Genomic_DNA"/>
</dbReference>
<evidence type="ECO:0000313" key="2">
    <source>
        <dbReference type="Proteomes" id="UP000028703"/>
    </source>
</evidence>
<evidence type="ECO:0000313" key="1">
    <source>
        <dbReference type="EMBL" id="KFF08294.1"/>
    </source>
</evidence>
<name>A0A085ZV30_9FLAO</name>
<keyword evidence="2" id="KW-1185">Reference proteome</keyword>
<accession>A0A085ZV30</accession>
<dbReference type="AlphaFoldDB" id="A0A085ZV30"/>
<sequence>MKFLLTILIFLFFNYCFGQNDLEIKIVNDTIKKGSYYDRNNIAYTITNNSNKTYLLILDSAKFNEADEYVVEPFFIGLPDYYVYENNTLLNPMLSFGGGSNIYSEKEDTNTKEFRDFHKRFGKTFDDYEMKIAYRISKKTITLKPKEEKTFITQIDFPYYRGRYFNLKNKSTYFFQISLQNPNEIISKYLKVLGHKGETSSIFTGQIYSNKIPLIYEVYNNP</sequence>
<comment type="caution">
    <text evidence="1">The sequence shown here is derived from an EMBL/GenBank/DDBJ whole genome shotgun (WGS) entry which is preliminary data.</text>
</comment>
<organism evidence="1 2">
    <name type="scientific">Chryseobacterium luteum</name>
    <dbReference type="NCBI Taxonomy" id="421531"/>
    <lineage>
        <taxon>Bacteria</taxon>
        <taxon>Pseudomonadati</taxon>
        <taxon>Bacteroidota</taxon>
        <taxon>Flavobacteriia</taxon>
        <taxon>Flavobacteriales</taxon>
        <taxon>Weeksellaceae</taxon>
        <taxon>Chryseobacterium group</taxon>
        <taxon>Chryseobacterium</taxon>
    </lineage>
</organism>